<evidence type="ECO:0000313" key="3">
    <source>
        <dbReference type="Proteomes" id="UP000053904"/>
    </source>
</evidence>
<organism evidence="2 3">
    <name type="scientific">candidate division WS6 bacterium 34_10</name>
    <dbReference type="NCBI Taxonomy" id="1641389"/>
    <lineage>
        <taxon>Bacteria</taxon>
        <taxon>Candidatus Dojkabacteria</taxon>
    </lineage>
</organism>
<keyword evidence="1" id="KW-0472">Membrane</keyword>
<protein>
    <submittedName>
        <fullName evidence="2">Uncharacterized protein</fullName>
    </submittedName>
</protein>
<dbReference type="EMBL" id="LGGO01000150">
    <property type="protein sequence ID" value="KUK76446.1"/>
    <property type="molecule type" value="Genomic_DNA"/>
</dbReference>
<evidence type="ECO:0000256" key="1">
    <source>
        <dbReference type="SAM" id="Phobius"/>
    </source>
</evidence>
<gene>
    <name evidence="2" type="ORF">XD93_0910</name>
</gene>
<dbReference type="AlphaFoldDB" id="A0A101HGH6"/>
<proteinExistence type="predicted"/>
<comment type="caution">
    <text evidence="2">The sequence shown here is derived from an EMBL/GenBank/DDBJ whole genome shotgun (WGS) entry which is preliminary data.</text>
</comment>
<keyword evidence="1" id="KW-1133">Transmembrane helix</keyword>
<sequence>MIDFKNMNKKISLLVIFLFIIMILLAWSPWLNNEKIYQETYDERADIDGTIDPYTGSLVCDYSVTWVPFGRKISSCEAVYFVTFFGHRL</sequence>
<evidence type="ECO:0000313" key="2">
    <source>
        <dbReference type="EMBL" id="KUK76446.1"/>
    </source>
</evidence>
<dbReference type="Proteomes" id="UP000053904">
    <property type="component" value="Unassembled WGS sequence"/>
</dbReference>
<keyword evidence="1" id="KW-0812">Transmembrane</keyword>
<feature type="transmembrane region" description="Helical" evidence="1">
    <location>
        <begin position="12"/>
        <end position="30"/>
    </location>
</feature>
<name>A0A101HGH6_9BACT</name>
<reference evidence="3" key="1">
    <citation type="journal article" date="2015" name="MBio">
        <title>Genome-Resolved Metagenomic Analysis Reveals Roles for Candidate Phyla and Other Microbial Community Members in Biogeochemical Transformations in Oil Reservoirs.</title>
        <authorList>
            <person name="Hu P."/>
            <person name="Tom L."/>
            <person name="Singh A."/>
            <person name="Thomas B.C."/>
            <person name="Baker B.J."/>
            <person name="Piceno Y.M."/>
            <person name="Andersen G.L."/>
            <person name="Banfield J.F."/>
        </authorList>
    </citation>
    <scope>NUCLEOTIDE SEQUENCE [LARGE SCALE GENOMIC DNA]</scope>
</reference>
<accession>A0A101HGH6</accession>